<gene>
    <name evidence="3" type="primary">tssA</name>
    <name evidence="3" type="ORF">ABDB84_14250</name>
</gene>
<dbReference type="Proteomes" id="UP001410394">
    <property type="component" value="Unassembled WGS sequence"/>
</dbReference>
<evidence type="ECO:0000313" key="3">
    <source>
        <dbReference type="EMBL" id="MEN3069645.1"/>
    </source>
</evidence>
<name>A0ABU9Z112_9RHOO</name>
<organism evidence="3 4">
    <name type="scientific">Uliginosibacterium sediminicola</name>
    <dbReference type="NCBI Taxonomy" id="2024550"/>
    <lineage>
        <taxon>Bacteria</taxon>
        <taxon>Pseudomonadati</taxon>
        <taxon>Pseudomonadota</taxon>
        <taxon>Betaproteobacteria</taxon>
        <taxon>Rhodocyclales</taxon>
        <taxon>Zoogloeaceae</taxon>
        <taxon>Uliginosibacterium</taxon>
    </lineage>
</organism>
<feature type="region of interest" description="Disordered" evidence="1">
    <location>
        <begin position="258"/>
        <end position="293"/>
    </location>
</feature>
<dbReference type="PANTHER" id="PTHR37951:SF1">
    <property type="entry name" value="TYPE VI SECRETION SYSTEM COMPONENT TSSA1"/>
    <property type="match status" value="1"/>
</dbReference>
<reference evidence="3 4" key="1">
    <citation type="journal article" date="2018" name="Int. J. Syst. Evol. Microbiol.">
        <title>Uliginosibacterium sediminicola sp. nov., isolated from freshwater sediment.</title>
        <authorList>
            <person name="Hwang W.M."/>
            <person name="Kim S.M."/>
            <person name="Kang K."/>
            <person name="Ahn T.Y."/>
        </authorList>
    </citation>
    <scope>NUCLEOTIDE SEQUENCE [LARGE SCALE GENOMIC DNA]</scope>
    <source>
        <strain evidence="3 4">M1-21</strain>
    </source>
</reference>
<feature type="domain" description="ImpA N-terminal" evidence="2">
    <location>
        <begin position="13"/>
        <end position="132"/>
    </location>
</feature>
<evidence type="ECO:0000313" key="4">
    <source>
        <dbReference type="Proteomes" id="UP001410394"/>
    </source>
</evidence>
<dbReference type="RefSeq" id="WP_345920418.1">
    <property type="nucleotide sequence ID" value="NZ_JBDIVE010000008.1"/>
</dbReference>
<dbReference type="InterPro" id="IPR010657">
    <property type="entry name" value="ImpA_N"/>
</dbReference>
<keyword evidence="4" id="KW-1185">Reference proteome</keyword>
<proteinExistence type="predicted"/>
<evidence type="ECO:0000256" key="1">
    <source>
        <dbReference type="SAM" id="MobiDB-lite"/>
    </source>
</evidence>
<sequence>MSLDTLLSVSQLLAPISEHTASGEDLSFSEDFDRLQEARREDDPSLDQGEWITQIKEADWPFILNHCQNLLQNRSKDLRIALWYCEAAAKLHGLTGFQYGVQLSSGLLETFWESLHPLPEDGDQEQRIGNLSLFIKRSIELVRGLPLVKGKGRSYGLLELEAARLRQAQIDRGLVSAEENSAHISLQQFKDAQKATPRSFYQNLLHGADASKEALGRLSDITDQRLGLDGPSFTALRAALDDYLDTLARLARENGVIDTSEDIQPADEGADAPAADAISPAGNDHGNGGGPIRTREQALRQLRVVAEFFRKTEPHSPVAYLADKAANWGEMPLHVWLKAVLKEDGAFSRFEDLLGLADLPEEP</sequence>
<dbReference type="Pfam" id="PF06812">
    <property type="entry name" value="ImpA_N"/>
    <property type="match status" value="1"/>
</dbReference>
<feature type="compositionally biased region" description="Acidic residues" evidence="1">
    <location>
        <begin position="259"/>
        <end position="270"/>
    </location>
</feature>
<feature type="compositionally biased region" description="Low complexity" evidence="1">
    <location>
        <begin position="271"/>
        <end position="281"/>
    </location>
</feature>
<evidence type="ECO:0000259" key="2">
    <source>
        <dbReference type="Pfam" id="PF06812"/>
    </source>
</evidence>
<dbReference type="PANTHER" id="PTHR37951">
    <property type="entry name" value="CYTOPLASMIC PROTEIN-RELATED"/>
    <property type="match status" value="1"/>
</dbReference>
<comment type="caution">
    <text evidence="3">The sequence shown here is derived from an EMBL/GenBank/DDBJ whole genome shotgun (WGS) entry which is preliminary data.</text>
</comment>
<accession>A0ABU9Z112</accession>
<dbReference type="InterPro" id="IPR017740">
    <property type="entry name" value="TssA-like"/>
</dbReference>
<dbReference type="EMBL" id="JBDIVE010000008">
    <property type="protein sequence ID" value="MEN3069645.1"/>
    <property type="molecule type" value="Genomic_DNA"/>
</dbReference>
<dbReference type="NCBIfam" id="TIGR03363">
    <property type="entry name" value="VI_chp_8"/>
    <property type="match status" value="1"/>
</dbReference>
<protein>
    <submittedName>
        <fullName evidence="3">Type VI secretion system protein TssA</fullName>
    </submittedName>
</protein>